<feature type="compositionally biased region" description="Basic and acidic residues" evidence="8">
    <location>
        <begin position="503"/>
        <end position="513"/>
    </location>
</feature>
<feature type="transmembrane region" description="Helical" evidence="9">
    <location>
        <begin position="60"/>
        <end position="80"/>
    </location>
</feature>
<feature type="transmembrane region" description="Helical" evidence="9">
    <location>
        <begin position="375"/>
        <end position="391"/>
    </location>
</feature>
<organism evidence="10 11">
    <name type="scientific">Corynebacterium kalinowskii</name>
    <dbReference type="NCBI Taxonomy" id="2675216"/>
    <lineage>
        <taxon>Bacteria</taxon>
        <taxon>Bacillati</taxon>
        <taxon>Actinomycetota</taxon>
        <taxon>Actinomycetes</taxon>
        <taxon>Mycobacteriales</taxon>
        <taxon>Corynebacteriaceae</taxon>
        <taxon>Corynebacterium</taxon>
    </lineage>
</organism>
<dbReference type="GO" id="GO:0005886">
    <property type="term" value="C:plasma membrane"/>
    <property type="evidence" value="ECO:0007669"/>
    <property type="project" value="UniProtKB-SubCell"/>
</dbReference>
<evidence type="ECO:0000256" key="2">
    <source>
        <dbReference type="ARBA" id="ARBA00022475"/>
    </source>
</evidence>
<evidence type="ECO:0000256" key="8">
    <source>
        <dbReference type="SAM" id="MobiDB-lite"/>
    </source>
</evidence>
<protein>
    <recommendedName>
        <fullName evidence="12">DUF2029 domain-containing protein</fullName>
    </recommendedName>
</protein>
<accession>A0A6B8VTB3</accession>
<dbReference type="Proteomes" id="UP000427071">
    <property type="component" value="Chromosome"/>
</dbReference>
<feature type="region of interest" description="Disordered" evidence="8">
    <location>
        <begin position="493"/>
        <end position="513"/>
    </location>
</feature>
<feature type="transmembrane region" description="Helical" evidence="9">
    <location>
        <begin position="411"/>
        <end position="430"/>
    </location>
</feature>
<feature type="transmembrane region" description="Helical" evidence="9">
    <location>
        <begin position="442"/>
        <end position="468"/>
    </location>
</feature>
<gene>
    <name evidence="10" type="ORF">CKALI_11765</name>
</gene>
<feature type="transmembrane region" description="Helical" evidence="9">
    <location>
        <begin position="177"/>
        <end position="195"/>
    </location>
</feature>
<evidence type="ECO:0000313" key="10">
    <source>
        <dbReference type="EMBL" id="QGU03191.1"/>
    </source>
</evidence>
<feature type="compositionally biased region" description="Polar residues" evidence="8">
    <location>
        <begin position="13"/>
        <end position="23"/>
    </location>
</feature>
<proteinExistence type="inferred from homology"/>
<keyword evidence="11" id="KW-1185">Reference proteome</keyword>
<dbReference type="InterPro" id="IPR016570">
    <property type="entry name" value="UCP010361"/>
</dbReference>
<dbReference type="KEGG" id="ckw:CKALI_11765"/>
<dbReference type="RefSeq" id="WP_231580470.1">
    <property type="nucleotide sequence ID" value="NZ_CP046452.1"/>
</dbReference>
<comment type="subcellular location">
    <subcellularLocation>
        <location evidence="1">Cell membrane</location>
        <topology evidence="1">Multi-pass membrane protein</topology>
    </subcellularLocation>
</comment>
<keyword evidence="5 9" id="KW-1133">Transmembrane helix</keyword>
<comment type="similarity">
    <text evidence="7">Belongs to the glycosyltransferase 87 family.</text>
</comment>
<feature type="region of interest" description="Disordered" evidence="8">
    <location>
        <begin position="1"/>
        <end position="27"/>
    </location>
</feature>
<dbReference type="PIRSF" id="PIRSF010361">
    <property type="entry name" value="UCP010361"/>
    <property type="match status" value="1"/>
</dbReference>
<evidence type="ECO:0000256" key="7">
    <source>
        <dbReference type="ARBA" id="ARBA00024033"/>
    </source>
</evidence>
<evidence type="ECO:0000256" key="3">
    <source>
        <dbReference type="ARBA" id="ARBA00022679"/>
    </source>
</evidence>
<evidence type="ECO:0000256" key="9">
    <source>
        <dbReference type="SAM" id="Phobius"/>
    </source>
</evidence>
<evidence type="ECO:0000256" key="5">
    <source>
        <dbReference type="ARBA" id="ARBA00022989"/>
    </source>
</evidence>
<reference evidence="11" key="1">
    <citation type="submission" date="2019-11" db="EMBL/GenBank/DDBJ databases">
        <title>Complete genome sequence of Corynebacterium kalinowskii 1959, a novel Corynebacterium species isolated from soil of a small paddock in Vilsendorf, Germany.</title>
        <authorList>
            <person name="Schaffert L."/>
            <person name="Ruwe M."/>
            <person name="Milse J."/>
            <person name="Hanuschka K."/>
            <person name="Ortseifen V."/>
            <person name="Droste J."/>
            <person name="Brandt D."/>
            <person name="Schlueter L."/>
            <person name="Kutter Y."/>
            <person name="Vinke S."/>
            <person name="Viehoefer P."/>
            <person name="Jacob L."/>
            <person name="Luebke N.-C."/>
            <person name="Schulte-Berndt E."/>
            <person name="Hain C."/>
            <person name="Linder M."/>
            <person name="Schmidt P."/>
            <person name="Wollenschlaeger L."/>
            <person name="Luttermann T."/>
            <person name="Thieme E."/>
            <person name="Hassa J."/>
            <person name="Haak M."/>
            <person name="Wittchen M."/>
            <person name="Mentz A."/>
            <person name="Persicke M."/>
            <person name="Busche T."/>
            <person name="Ruckert C."/>
        </authorList>
    </citation>
    <scope>NUCLEOTIDE SEQUENCE [LARGE SCALE GENOMIC DNA]</scope>
    <source>
        <strain evidence="11">1959</strain>
    </source>
</reference>
<evidence type="ECO:0000256" key="6">
    <source>
        <dbReference type="ARBA" id="ARBA00023136"/>
    </source>
</evidence>
<keyword evidence="2" id="KW-1003">Cell membrane</keyword>
<feature type="transmembrane region" description="Helical" evidence="9">
    <location>
        <begin position="247"/>
        <end position="272"/>
    </location>
</feature>
<evidence type="ECO:0008006" key="12">
    <source>
        <dbReference type="Google" id="ProtNLM"/>
    </source>
</evidence>
<keyword evidence="3" id="KW-0808">Transferase</keyword>
<keyword evidence="6 9" id="KW-0472">Membrane</keyword>
<dbReference type="GO" id="GO:0016758">
    <property type="term" value="F:hexosyltransferase activity"/>
    <property type="evidence" value="ECO:0007669"/>
    <property type="project" value="InterPro"/>
</dbReference>
<name>A0A6B8VTB3_9CORY</name>
<evidence type="ECO:0000313" key="11">
    <source>
        <dbReference type="Proteomes" id="UP000427071"/>
    </source>
</evidence>
<dbReference type="AlphaFoldDB" id="A0A6B8VTB3"/>
<dbReference type="EMBL" id="CP046452">
    <property type="protein sequence ID" value="QGU03191.1"/>
    <property type="molecule type" value="Genomic_DNA"/>
</dbReference>
<feature type="transmembrane region" description="Helical" evidence="9">
    <location>
        <begin position="344"/>
        <end position="363"/>
    </location>
</feature>
<evidence type="ECO:0000256" key="1">
    <source>
        <dbReference type="ARBA" id="ARBA00004651"/>
    </source>
</evidence>
<feature type="transmembrane region" description="Helical" evidence="9">
    <location>
        <begin position="144"/>
        <end position="165"/>
    </location>
</feature>
<dbReference type="Pfam" id="PF09594">
    <property type="entry name" value="GT87"/>
    <property type="match status" value="1"/>
</dbReference>
<feature type="transmembrane region" description="Helical" evidence="9">
    <location>
        <begin position="284"/>
        <end position="304"/>
    </location>
</feature>
<keyword evidence="4 9" id="KW-0812">Transmembrane</keyword>
<evidence type="ECO:0000256" key="4">
    <source>
        <dbReference type="ARBA" id="ARBA00022692"/>
    </source>
</evidence>
<sequence length="513" mass="56755">MDETTRKVKHQITTRPVSPQAEASVSGRVSPALTEPIAQGFIEFLGGPLGRHSAVGTQRWWTPVRVFTLTSLVFLAFGFLSKTNCLMGKRGDSGVGLDWSGNRQFTSACYNDIVPLYGVYDYQNGTFPYAHSWQEGGITRYMEYPVLSGIFQWICALIANALYKVVDLFPGHTIPQVTVYFMVTALALAACWTYMVRLVADLAGNRVWDTVLVAASPIVAVHAFSNWDIVPALCTIAAMHSVRRTQLVRAGVWIGLGIAFKLWPLYLLGAYLVLAIRGRTIAPWLKVAGVAALTWAAVNLPIALKYPDAWREFFRLNQERGAEWTTLYAVTQRMGLTNWTPEQLNAISLALFGLSCLGILWIGLRAPQAPRVAQLAFLIVASFLLFNKVWSPQYSLWLVPLAVLALPQWRLLLSWMVSEVLVWPILTWHMMGEEKLGAPGELLNLVVLVRDGFVVAICVLIILTILGYRSDKVAAAHAGRDLLAGPFQSSTRLATPQVSETDGVDKRAEEAHV</sequence>
<dbReference type="InterPro" id="IPR018584">
    <property type="entry name" value="GT87"/>
</dbReference>